<dbReference type="Pfam" id="PF14498">
    <property type="entry name" value="Glyco_hyd_65N_2"/>
    <property type="match status" value="1"/>
</dbReference>
<feature type="signal peptide" evidence="1">
    <location>
        <begin position="1"/>
        <end position="23"/>
    </location>
</feature>
<dbReference type="PANTHER" id="PTHR31084:SF0">
    <property type="entry name" value="ALPHA-L-FUCOSIDASE 2"/>
    <property type="match status" value="1"/>
</dbReference>
<dbReference type="Pfam" id="PF21307">
    <property type="entry name" value="Glyco_hydro_95_C"/>
    <property type="match status" value="1"/>
</dbReference>
<comment type="caution">
    <text evidence="5">The sequence shown here is derived from an EMBL/GenBank/DDBJ whole genome shotgun (WGS) entry which is preliminary data.</text>
</comment>
<dbReference type="RefSeq" id="WP_301639064.1">
    <property type="nucleotide sequence ID" value="NZ_JAUEII010000004.1"/>
</dbReference>
<gene>
    <name evidence="5" type="ORF">QVO10_03390</name>
</gene>
<keyword evidence="6" id="KW-1185">Reference proteome</keyword>
<dbReference type="Proteomes" id="UP001167871">
    <property type="component" value="Unassembled WGS sequence"/>
</dbReference>
<dbReference type="InterPro" id="IPR008928">
    <property type="entry name" value="6-hairpin_glycosidase_sf"/>
</dbReference>
<evidence type="ECO:0000259" key="3">
    <source>
        <dbReference type="Pfam" id="PF21307"/>
    </source>
</evidence>
<dbReference type="PANTHER" id="PTHR31084">
    <property type="entry name" value="ALPHA-L-FUCOSIDASE 2"/>
    <property type="match status" value="1"/>
</dbReference>
<evidence type="ECO:0000259" key="4">
    <source>
        <dbReference type="Pfam" id="PF22124"/>
    </source>
</evidence>
<reference evidence="5" key="2">
    <citation type="submission" date="2024-05" db="EMBL/GenBank/DDBJ databases">
        <title>Identification and characterization of horizontal gene transfer across gut microbiota members of farm animals based on homology search.</title>
        <authorList>
            <person name="Schwarzerova J."/>
            <person name="Nykrynova M."/>
            <person name="Jureckova K."/>
            <person name="Cejkova D."/>
            <person name="Rychlik I."/>
        </authorList>
    </citation>
    <scope>NUCLEOTIDE SEQUENCE</scope>
    <source>
        <strain evidence="5">84_SSukc20</strain>
    </source>
</reference>
<dbReference type="InterPro" id="IPR027414">
    <property type="entry name" value="GH95_N_dom"/>
</dbReference>
<feature type="chain" id="PRO_5045293441" evidence="1">
    <location>
        <begin position="24"/>
        <end position="826"/>
    </location>
</feature>
<dbReference type="InterPro" id="IPR016518">
    <property type="entry name" value="Alpha-L-fucosidase"/>
</dbReference>
<accession>A0ABT7X2Y9</accession>
<dbReference type="SUPFAM" id="SSF48208">
    <property type="entry name" value="Six-hairpin glycosidases"/>
    <property type="match status" value="1"/>
</dbReference>
<dbReference type="InterPro" id="IPR054363">
    <property type="entry name" value="GH95_cat"/>
</dbReference>
<dbReference type="Gene3D" id="1.50.10.10">
    <property type="match status" value="1"/>
</dbReference>
<protein>
    <submittedName>
        <fullName evidence="5">Glycoside hydrolase family 95 protein</fullName>
    </submittedName>
</protein>
<feature type="domain" description="Glycosyl hydrolase family 95 N-terminal" evidence="2">
    <location>
        <begin position="29"/>
        <end position="267"/>
    </location>
</feature>
<reference evidence="5" key="1">
    <citation type="submission" date="2023-06" db="EMBL/GenBank/DDBJ databases">
        <authorList>
            <person name="Zeman M."/>
            <person name="Kubasova T."/>
            <person name="Jahodarova E."/>
            <person name="Nykrynova M."/>
            <person name="Rychlik I."/>
        </authorList>
    </citation>
    <scope>NUCLEOTIDE SEQUENCE</scope>
    <source>
        <strain evidence="5">84_SSukc20</strain>
    </source>
</reference>
<dbReference type="EMBL" id="JAUEII010000004">
    <property type="protein sequence ID" value="MDN0048441.1"/>
    <property type="molecule type" value="Genomic_DNA"/>
</dbReference>
<evidence type="ECO:0000256" key="1">
    <source>
        <dbReference type="SAM" id="SignalP"/>
    </source>
</evidence>
<dbReference type="Pfam" id="PF22124">
    <property type="entry name" value="Glyco_hydro_95_cat"/>
    <property type="match status" value="1"/>
</dbReference>
<keyword evidence="1" id="KW-0732">Signal</keyword>
<feature type="domain" description="Alpha fucosidase A-like C-terminal" evidence="3">
    <location>
        <begin position="700"/>
        <end position="765"/>
    </location>
</feature>
<dbReference type="InterPro" id="IPR012341">
    <property type="entry name" value="6hp_glycosidase-like_sf"/>
</dbReference>
<evidence type="ECO:0000313" key="5">
    <source>
        <dbReference type="EMBL" id="MDN0048441.1"/>
    </source>
</evidence>
<evidence type="ECO:0000313" key="6">
    <source>
        <dbReference type="Proteomes" id="UP001167871"/>
    </source>
</evidence>
<dbReference type="GO" id="GO:0016787">
    <property type="term" value="F:hydrolase activity"/>
    <property type="evidence" value="ECO:0007669"/>
    <property type="project" value="UniProtKB-KW"/>
</dbReference>
<dbReference type="InterPro" id="IPR049053">
    <property type="entry name" value="AFCA-like_C"/>
</dbReference>
<name>A0ABT7X2Y9_9BACE</name>
<organism evidence="5 6">
    <name type="scientific">Bacteroides gallinaceum</name>
    <dbReference type="NCBI Taxonomy" id="1462571"/>
    <lineage>
        <taxon>Bacteria</taxon>
        <taxon>Pseudomonadati</taxon>
        <taxon>Bacteroidota</taxon>
        <taxon>Bacteroidia</taxon>
        <taxon>Bacteroidales</taxon>
        <taxon>Bacteroidaceae</taxon>
        <taxon>Bacteroides</taxon>
    </lineage>
</organism>
<evidence type="ECO:0000259" key="2">
    <source>
        <dbReference type="Pfam" id="PF14498"/>
    </source>
</evidence>
<sequence length="826" mass="93090">MKTLKVLLGCVCVLACKATGLCAQESYKIWYDKPAAYWEEALPVGNGRIAAMVFGNAQMERLQLNEETVSAGSPYQNYNPKAKAALPEIRRLIFEGKNEEAQLLAGKAIISQVGNEMPYQTVGNLNIRYKNHENVSDYYRDLDISRAVATTRYRVGSTEYTEETFASFTDQLIVKHIKASKAGAIDCDVFFDTPMKRPQRSVIGKKGLRLEGMADGTTFFPGKVHYCADLQVKLKGGKAETSNDTLLSVKGATELTLYISMATNFVNYKDVSADPYVRNRAYLKNAGKEYEKAKSAHIAAYREQFDRVTLDMGTTSQADKPMDVRIKEFASSYDPHLIALYFQYGRYLLISSSQPGCQPANLQGKWNAKTKPAWNCNYTTNINTEMNYWPAEVTNLPELHEPLIQMIRELGENGKEAASKMYGCRGWVLHHNTDLWRMTGAVDYAYCGTWPVCNAWLCQHLWDRYLYSGDKQYLKEVYPIMKSASQFFVDFLVRDPNTGYLVVTPSNSPENAPRWIKKKANLFAGITMDNQLVFDLFSNTCRAASVLNEDTLFCDTLRSMRRQLPPMQVGQYGQLQEWFEDWDQPNDHHRHISHLWGLFPGYQISPYRSPVLFEAARNTLIQRGDPSTGWSMGWKVCFWARMLDGDHAYKLIKNQLTYVSPESQKGQGGGTYPNLFDAHPPFQIDGNFGCTAGIAEMLVQSHDGAVQLLPALPSEWKSGTIKGLRVRGGFLLEELSWENGKLKKAVIRSVIGGNLRLRSYSKLVASGKSLSPVEEGTPNPNPLFCVQQVSRPMISEKAPLKGIELRDTYLYDVETKAGETIVVTIY</sequence>
<proteinExistence type="predicted"/>
<feature type="domain" description="Glycosyl hydrolase family 95 catalytic" evidence="4">
    <location>
        <begin position="290"/>
        <end position="698"/>
    </location>
</feature>
<dbReference type="PIRSF" id="PIRSF007663">
    <property type="entry name" value="UCP007663"/>
    <property type="match status" value="1"/>
</dbReference>
<keyword evidence="5" id="KW-0378">Hydrolase</keyword>